<keyword evidence="7" id="KW-1185">Reference proteome</keyword>
<dbReference type="InterPro" id="IPR015943">
    <property type="entry name" value="WD40/YVTN_repeat-like_dom_sf"/>
</dbReference>
<keyword evidence="3" id="KW-0902">Two-component regulatory system</keyword>
<evidence type="ECO:0000313" key="6">
    <source>
        <dbReference type="EMBL" id="MFK2932397.1"/>
    </source>
</evidence>
<sequence length="1022" mass="111255">MKGVHSMSCRKWSLAQAACGWLLAAVILLLSRQVHAQQRPWTLDRYQHVAWTGKNGAPTGVAALAQTSDGYLWIGTDHGLYRFDGARFERIEGLPGESTSGRPVFGLHASTDGGLWISYEFGDVGFLKDGHITEYGAKAGLPGHGQIEGFAEDQHGAIWLYGSGGLYTIVGGHWKKIGSDAGLKGNYATFLFIARDGSFWVGTPEELFYRAANARQFVPLEHEGSVSDIVQAPDGSIWVAHLRGAIERWKAGMTAPIRDTGSILTTSVGRIQFDHQGGLWINGLGDGVRHIASIAIDQHTDLSALNSMTELFNSSNGLSGDYAWPLLVDREGNIWVGTGAGVDRFSRSNFAPAPFPSGTHDFALAAGADGAIWTGSSSKPVMELKDSRVKTFEVPPYTLAAYADRDGVVYIGGRGDIWKMSETGAKHLASRPGPNMVGLVLAITKDLHGTLWVSIGGPSASGLYTWASGEWKKSSISGTPRVDFTDDSGRVWLGYRDNRIVVVDGGNVTTLGPDQGVTIGDAKAFQQDGRRLWIGGSNGLGYMDGRRLQVVGLADGGSLKNVTGIVFSAQGDLWVHSLDGVFQLPAKDVRQAEKNPSYPMHFRKFDTLDGLPGSPALQFPLPSVVKSTDGRLWFATSNGVVWLDPAQLISNPLPPPVVIDSIEADGKTYVPRDGLTLPAHTENLRITFSVLGLTRPERVDARIRMHGLSDGWRDVGQQREASYSHLGPGHYRFDVIGANEDGVWNNVGASVGIRIRPAFYQTVWFMALCACLAALALWQAFAFRMRQVNRRLRARLEAQHAERERIARDLHDTLLQSFPGLLMKMQAGVDRLPEDAAERQFLDQVLDQARGIMVESRDRVSRLRSEEYGNLAEALSGLAHEHAGRPGMTLNISVDGREQNLKKGVFEEASFILKEAVSNANEHSGGTLLSVQLDYRPDALVLEVHDNGNGIDQAILDAGEKPGHWGLMGMRERAKQMSAKLSIESQPGNGTRVTLCIPGRIAYATPLKTGRFFRSRRHATDA</sequence>
<dbReference type="Gene3D" id="1.20.5.1930">
    <property type="match status" value="1"/>
</dbReference>
<dbReference type="Proteomes" id="UP001620397">
    <property type="component" value="Unassembled WGS sequence"/>
</dbReference>
<keyword evidence="4" id="KW-0812">Transmembrane</keyword>
<comment type="caution">
    <text evidence="6">The sequence shown here is derived from an EMBL/GenBank/DDBJ whole genome shotgun (WGS) entry which is preliminary data.</text>
</comment>
<dbReference type="InterPro" id="IPR013783">
    <property type="entry name" value="Ig-like_fold"/>
</dbReference>
<feature type="domain" description="Histidine kinase/HSP90-like ATPase" evidence="5">
    <location>
        <begin position="904"/>
        <end position="1001"/>
    </location>
</feature>
<dbReference type="SUPFAM" id="SSF55874">
    <property type="entry name" value="ATPase domain of HSP90 chaperone/DNA topoisomerase II/histidine kinase"/>
    <property type="match status" value="1"/>
</dbReference>
<dbReference type="SMART" id="SM00387">
    <property type="entry name" value="HATPase_c"/>
    <property type="match status" value="1"/>
</dbReference>
<feature type="transmembrane region" description="Helical" evidence="4">
    <location>
        <begin position="763"/>
        <end position="783"/>
    </location>
</feature>
<evidence type="ECO:0000256" key="1">
    <source>
        <dbReference type="ARBA" id="ARBA00022679"/>
    </source>
</evidence>
<dbReference type="RefSeq" id="WP_404541955.1">
    <property type="nucleotide sequence ID" value="NZ_JADIKL010000012.1"/>
</dbReference>
<dbReference type="CDD" id="cd16917">
    <property type="entry name" value="HATPase_UhpB-NarQ-NarX-like"/>
    <property type="match status" value="1"/>
</dbReference>
<dbReference type="PANTHER" id="PTHR24421">
    <property type="entry name" value="NITRATE/NITRITE SENSOR PROTEIN NARX-RELATED"/>
    <property type="match status" value="1"/>
</dbReference>
<dbReference type="EMBL" id="JADIKL010000012">
    <property type="protein sequence ID" value="MFK2932397.1"/>
    <property type="molecule type" value="Genomic_DNA"/>
</dbReference>
<dbReference type="InterPro" id="IPR036890">
    <property type="entry name" value="HATPase_C_sf"/>
</dbReference>
<name>A0ABW8KMR0_9GAMM</name>
<gene>
    <name evidence="6" type="ORF">ISP14_16560</name>
</gene>
<dbReference type="Pfam" id="PF07495">
    <property type="entry name" value="Y_Y_Y"/>
    <property type="match status" value="1"/>
</dbReference>
<dbReference type="Gene3D" id="2.60.40.10">
    <property type="entry name" value="Immunoglobulins"/>
    <property type="match status" value="1"/>
</dbReference>
<dbReference type="InterPro" id="IPR011110">
    <property type="entry name" value="Reg_prop"/>
</dbReference>
<evidence type="ECO:0000256" key="3">
    <source>
        <dbReference type="ARBA" id="ARBA00023012"/>
    </source>
</evidence>
<protein>
    <recommendedName>
        <fullName evidence="5">Histidine kinase/HSP90-like ATPase domain-containing protein</fullName>
    </recommendedName>
</protein>
<dbReference type="InterPro" id="IPR011712">
    <property type="entry name" value="Sig_transdc_His_kin_sub3_dim/P"/>
</dbReference>
<dbReference type="Pfam" id="PF07730">
    <property type="entry name" value="HisKA_3"/>
    <property type="match status" value="1"/>
</dbReference>
<dbReference type="InterPro" id="IPR011123">
    <property type="entry name" value="Y_Y_Y"/>
</dbReference>
<reference evidence="6 7" key="1">
    <citation type="submission" date="2020-10" db="EMBL/GenBank/DDBJ databases">
        <title>Phylogeny of dyella-like bacteria.</title>
        <authorList>
            <person name="Fu J."/>
        </authorList>
    </citation>
    <scope>NUCLEOTIDE SEQUENCE [LARGE SCALE GENOMIC DNA]</scope>
    <source>
        <strain evidence="6 7">DKC-1</strain>
    </source>
</reference>
<organism evidence="6 7">
    <name type="scientific">Dyella agri</name>
    <dbReference type="NCBI Taxonomy" id="1926869"/>
    <lineage>
        <taxon>Bacteria</taxon>
        <taxon>Pseudomonadati</taxon>
        <taxon>Pseudomonadota</taxon>
        <taxon>Gammaproteobacteria</taxon>
        <taxon>Lysobacterales</taxon>
        <taxon>Rhodanobacteraceae</taxon>
        <taxon>Dyella</taxon>
    </lineage>
</organism>
<keyword evidence="4" id="KW-1133">Transmembrane helix</keyword>
<evidence type="ECO:0000256" key="2">
    <source>
        <dbReference type="ARBA" id="ARBA00022777"/>
    </source>
</evidence>
<dbReference type="InterPro" id="IPR050482">
    <property type="entry name" value="Sensor_HK_TwoCompSys"/>
</dbReference>
<keyword evidence="2" id="KW-0418">Kinase</keyword>
<accession>A0ABW8KMR0</accession>
<keyword evidence="1" id="KW-0808">Transferase</keyword>
<dbReference type="PANTHER" id="PTHR24421:SF62">
    <property type="entry name" value="SENSORY TRANSDUCTION HISTIDINE KINASE"/>
    <property type="match status" value="1"/>
</dbReference>
<dbReference type="Gene3D" id="3.30.565.10">
    <property type="entry name" value="Histidine kinase-like ATPase, C-terminal domain"/>
    <property type="match status" value="1"/>
</dbReference>
<evidence type="ECO:0000256" key="4">
    <source>
        <dbReference type="SAM" id="Phobius"/>
    </source>
</evidence>
<proteinExistence type="predicted"/>
<evidence type="ECO:0000259" key="5">
    <source>
        <dbReference type="SMART" id="SM00387"/>
    </source>
</evidence>
<evidence type="ECO:0000313" key="7">
    <source>
        <dbReference type="Proteomes" id="UP001620397"/>
    </source>
</evidence>
<dbReference type="Pfam" id="PF02518">
    <property type="entry name" value="HATPase_c"/>
    <property type="match status" value="1"/>
</dbReference>
<dbReference type="SUPFAM" id="SSF63829">
    <property type="entry name" value="Calcium-dependent phosphotriesterase"/>
    <property type="match status" value="3"/>
</dbReference>
<dbReference type="InterPro" id="IPR003594">
    <property type="entry name" value="HATPase_dom"/>
</dbReference>
<keyword evidence="4" id="KW-0472">Membrane</keyword>
<dbReference type="Gene3D" id="2.130.10.10">
    <property type="entry name" value="YVTN repeat-like/Quinoprotein amine dehydrogenase"/>
    <property type="match status" value="3"/>
</dbReference>
<dbReference type="Pfam" id="PF07494">
    <property type="entry name" value="Reg_prop"/>
    <property type="match status" value="1"/>
</dbReference>